<keyword evidence="3" id="KW-1185">Reference proteome</keyword>
<evidence type="ECO:0000313" key="3">
    <source>
        <dbReference type="Proteomes" id="UP000674234"/>
    </source>
</evidence>
<dbReference type="InterPro" id="IPR021454">
    <property type="entry name" value="DUF3105"/>
</dbReference>
<keyword evidence="1" id="KW-1133">Transmembrane helix</keyword>
<name>A0A940WJL9_9ACTN</name>
<dbReference type="RefSeq" id="WP_210157462.1">
    <property type="nucleotide sequence ID" value="NZ_JAFCNB010000011.1"/>
</dbReference>
<keyword evidence="1" id="KW-0812">Transmembrane</keyword>
<feature type="transmembrane region" description="Helical" evidence="1">
    <location>
        <begin position="29"/>
        <end position="51"/>
    </location>
</feature>
<comment type="caution">
    <text evidence="2">The sequence shown here is derived from an EMBL/GenBank/DDBJ whole genome shotgun (WGS) entry which is preliminary data.</text>
</comment>
<organism evidence="2 3">
    <name type="scientific">Microbispora oryzae</name>
    <dbReference type="NCBI Taxonomy" id="2806554"/>
    <lineage>
        <taxon>Bacteria</taxon>
        <taxon>Bacillati</taxon>
        <taxon>Actinomycetota</taxon>
        <taxon>Actinomycetes</taxon>
        <taxon>Streptosporangiales</taxon>
        <taxon>Streptosporangiaceae</taxon>
        <taxon>Microbispora</taxon>
    </lineage>
</organism>
<keyword evidence="1" id="KW-0472">Membrane</keyword>
<dbReference type="Pfam" id="PF11303">
    <property type="entry name" value="DUF3105"/>
    <property type="match status" value="1"/>
</dbReference>
<evidence type="ECO:0000313" key="2">
    <source>
        <dbReference type="EMBL" id="MBP2706178.1"/>
    </source>
</evidence>
<accession>A0A940WJL9</accession>
<protein>
    <submittedName>
        <fullName evidence="2">DUF3105 domain-containing protein</fullName>
    </submittedName>
</protein>
<dbReference type="Proteomes" id="UP000674234">
    <property type="component" value="Unassembled WGS sequence"/>
</dbReference>
<evidence type="ECO:0000256" key="1">
    <source>
        <dbReference type="SAM" id="Phobius"/>
    </source>
</evidence>
<reference evidence="2" key="1">
    <citation type="submission" date="2021-02" db="EMBL/GenBank/DDBJ databases">
        <title>Draft genome sequence of Microbispora sp. RL4-1S isolated from rice leaves in Thailand.</title>
        <authorList>
            <person name="Muangham S."/>
            <person name="Duangmal K."/>
        </authorList>
    </citation>
    <scope>NUCLEOTIDE SEQUENCE</scope>
    <source>
        <strain evidence="2">RL4-1S</strain>
    </source>
</reference>
<dbReference type="AlphaFoldDB" id="A0A940WJL9"/>
<gene>
    <name evidence="2" type="ORF">JOL79_20415</name>
</gene>
<dbReference type="EMBL" id="JAFCNB010000011">
    <property type="protein sequence ID" value="MBP2706178.1"/>
    <property type="molecule type" value="Genomic_DNA"/>
</dbReference>
<sequence length="203" mass="21910">MSGTEQGTRKERLSHLQARQRRAERWRKVTLAGVSTVLAGGVAVTGVVLFLNERKKTSLDAVATYSVKQRNHTTAPVRYPQSPPVGGDHDPTWINCGVYDQPLRSENVVHAQEHGAVWITYAPDLPQSDLERVRALVAGRDYVVLSPFPGQPAAVIASAWGRQLILDGPDDPRLARFVRAHANSPLAPEPGAPCSGGTGEPVA</sequence>
<proteinExistence type="predicted"/>